<proteinExistence type="inferred from homology"/>
<dbReference type="HAMAP" id="MF_01107">
    <property type="entry name" value="ArgD_aminotrans_3"/>
    <property type="match status" value="1"/>
</dbReference>
<comment type="subcellular location">
    <subcellularLocation>
        <location evidence="6">Cytoplasm</location>
    </subcellularLocation>
</comment>
<dbReference type="PANTHER" id="PTHR11986:SF79">
    <property type="entry name" value="ACETYLORNITHINE AMINOTRANSFERASE, MITOCHONDRIAL"/>
    <property type="match status" value="1"/>
</dbReference>
<dbReference type="PANTHER" id="PTHR11986">
    <property type="entry name" value="AMINOTRANSFERASE CLASS III"/>
    <property type="match status" value="1"/>
</dbReference>
<comment type="catalytic activity">
    <reaction evidence="6">
        <text>N(2)-acetyl-L-ornithine + 2-oxoglutarate = N-acetyl-L-glutamate 5-semialdehyde + L-glutamate</text>
        <dbReference type="Rhea" id="RHEA:18049"/>
        <dbReference type="ChEBI" id="CHEBI:16810"/>
        <dbReference type="ChEBI" id="CHEBI:29123"/>
        <dbReference type="ChEBI" id="CHEBI:29985"/>
        <dbReference type="ChEBI" id="CHEBI:57805"/>
        <dbReference type="EC" id="2.6.1.11"/>
    </reaction>
</comment>
<dbReference type="Gene3D" id="3.40.640.10">
    <property type="entry name" value="Type I PLP-dependent aspartate aminotransferase-like (Major domain)"/>
    <property type="match status" value="1"/>
</dbReference>
<keyword evidence="6" id="KW-0963">Cytoplasm</keyword>
<evidence type="ECO:0000313" key="8">
    <source>
        <dbReference type="Proteomes" id="UP001156836"/>
    </source>
</evidence>
<dbReference type="Proteomes" id="UP001156836">
    <property type="component" value="Unassembled WGS sequence"/>
</dbReference>
<comment type="similarity">
    <text evidence="6">Belongs to the class-III pyridoxal-phosphate-dependent aminotransferase family. ArgD subfamily.</text>
</comment>
<dbReference type="InterPro" id="IPR004636">
    <property type="entry name" value="AcOrn/SuccOrn_fam"/>
</dbReference>
<comment type="cofactor">
    <cofactor evidence="6">
        <name>pyridoxal 5'-phosphate</name>
        <dbReference type="ChEBI" id="CHEBI:597326"/>
    </cofactor>
    <text evidence="6">Binds 1 pyridoxal phosphate per subunit.</text>
</comment>
<dbReference type="SUPFAM" id="SSF53383">
    <property type="entry name" value="PLP-dependent transferases"/>
    <property type="match status" value="1"/>
</dbReference>
<dbReference type="InterPro" id="IPR005814">
    <property type="entry name" value="Aminotrans_3"/>
</dbReference>
<comment type="pathway">
    <text evidence="6">Amino-acid biosynthesis; L-arginine biosynthesis; N(2)-acetyl-L-ornithine from L-glutamate: step 4/4.</text>
</comment>
<comment type="subunit">
    <text evidence="6">Homodimer.</text>
</comment>
<accession>A0ABQ6BWA5</accession>
<dbReference type="CDD" id="cd00610">
    <property type="entry name" value="OAT_like"/>
    <property type="match status" value="1"/>
</dbReference>
<evidence type="ECO:0000256" key="6">
    <source>
        <dbReference type="HAMAP-Rule" id="MF_01107"/>
    </source>
</evidence>
<keyword evidence="1 6" id="KW-0055">Arginine biosynthesis</keyword>
<keyword evidence="5 6" id="KW-0663">Pyridoxal phosphate</keyword>
<dbReference type="NCBIfam" id="NF002325">
    <property type="entry name" value="PRK01278.1"/>
    <property type="match status" value="1"/>
</dbReference>
<evidence type="ECO:0000256" key="2">
    <source>
        <dbReference type="ARBA" id="ARBA00022576"/>
    </source>
</evidence>
<feature type="modified residue" description="N6-(pyridoxal phosphate)lysine" evidence="6">
    <location>
        <position position="247"/>
    </location>
</feature>
<dbReference type="EMBL" id="BSOZ01000110">
    <property type="protein sequence ID" value="GLS06233.1"/>
    <property type="molecule type" value="Genomic_DNA"/>
</dbReference>
<gene>
    <name evidence="7" type="primary">argM</name>
    <name evidence="6" type="synonym">argD</name>
    <name evidence="7" type="ORF">GCM10007860_34060</name>
</gene>
<evidence type="ECO:0000256" key="5">
    <source>
        <dbReference type="ARBA" id="ARBA00022898"/>
    </source>
</evidence>
<dbReference type="PIRSF" id="PIRSF000521">
    <property type="entry name" value="Transaminase_4ab_Lys_Orn"/>
    <property type="match status" value="1"/>
</dbReference>
<evidence type="ECO:0000256" key="1">
    <source>
        <dbReference type="ARBA" id="ARBA00022571"/>
    </source>
</evidence>
<feature type="binding site" evidence="6">
    <location>
        <begin position="101"/>
        <end position="102"/>
    </location>
    <ligand>
        <name>pyridoxal 5'-phosphate</name>
        <dbReference type="ChEBI" id="CHEBI:597326"/>
    </ligand>
</feature>
<dbReference type="GO" id="GO:0008483">
    <property type="term" value="F:transaminase activity"/>
    <property type="evidence" value="ECO:0007669"/>
    <property type="project" value="UniProtKB-KW"/>
</dbReference>
<comment type="miscellaneous">
    <text evidence="6">May also have succinyldiaminopimelate aminotransferase activity, thus carrying out the corresponding step in lysine biosynthesis.</text>
</comment>
<reference evidence="8" key="1">
    <citation type="journal article" date="2019" name="Int. J. Syst. Evol. Microbiol.">
        <title>The Global Catalogue of Microorganisms (GCM) 10K type strain sequencing project: providing services to taxonomists for standard genome sequencing and annotation.</title>
        <authorList>
            <consortium name="The Broad Institute Genomics Platform"/>
            <consortium name="The Broad Institute Genome Sequencing Center for Infectious Disease"/>
            <person name="Wu L."/>
            <person name="Ma J."/>
        </authorList>
    </citation>
    <scope>NUCLEOTIDE SEQUENCE [LARGE SCALE GENOMIC DNA]</scope>
    <source>
        <strain evidence="8">NBRC 104970</strain>
    </source>
</reference>
<dbReference type="InterPro" id="IPR015422">
    <property type="entry name" value="PyrdxlP-dep_Trfase_small"/>
</dbReference>
<name>A0ABQ6BWA5_9NEIS</name>
<keyword evidence="8" id="KW-1185">Reference proteome</keyword>
<evidence type="ECO:0000256" key="3">
    <source>
        <dbReference type="ARBA" id="ARBA00022605"/>
    </source>
</evidence>
<dbReference type="InterPro" id="IPR015421">
    <property type="entry name" value="PyrdxlP-dep_Trfase_major"/>
</dbReference>
<dbReference type="PROSITE" id="PS00600">
    <property type="entry name" value="AA_TRANSFER_CLASS_3"/>
    <property type="match status" value="1"/>
</dbReference>
<feature type="binding site" evidence="6">
    <location>
        <position position="275"/>
    </location>
    <ligand>
        <name>pyridoxal 5'-phosphate</name>
        <dbReference type="ChEBI" id="CHEBI:597326"/>
    </ligand>
</feature>
<feature type="binding site" evidence="6">
    <location>
        <begin position="218"/>
        <end position="221"/>
    </location>
    <ligand>
        <name>pyridoxal 5'-phosphate</name>
        <dbReference type="ChEBI" id="CHEBI:597326"/>
    </ligand>
</feature>
<evidence type="ECO:0000256" key="4">
    <source>
        <dbReference type="ARBA" id="ARBA00022679"/>
    </source>
</evidence>
<protein>
    <recommendedName>
        <fullName evidence="6">Acetylornithine aminotransferase</fullName>
        <shortName evidence="6">ACOAT</shortName>
        <ecNumber evidence="6">2.6.1.11</ecNumber>
    </recommendedName>
</protein>
<feature type="binding site" evidence="6">
    <location>
        <position position="136"/>
    </location>
    <ligand>
        <name>N(2)-acetyl-L-ornithine</name>
        <dbReference type="ChEBI" id="CHEBI:57805"/>
    </ligand>
</feature>
<dbReference type="Gene3D" id="3.90.1150.10">
    <property type="entry name" value="Aspartate Aminotransferase, domain 1"/>
    <property type="match status" value="1"/>
</dbReference>
<keyword evidence="4 6" id="KW-0808">Transferase</keyword>
<organism evidence="7 8">
    <name type="scientific">Chitiniphilus shinanonensis</name>
    <dbReference type="NCBI Taxonomy" id="553088"/>
    <lineage>
        <taxon>Bacteria</taxon>
        <taxon>Pseudomonadati</taxon>
        <taxon>Pseudomonadota</taxon>
        <taxon>Betaproteobacteria</taxon>
        <taxon>Neisseriales</taxon>
        <taxon>Chitinibacteraceae</taxon>
        <taxon>Chitiniphilus</taxon>
    </lineage>
</organism>
<dbReference type="InterPro" id="IPR050103">
    <property type="entry name" value="Class-III_PLP-dep_AT"/>
</dbReference>
<dbReference type="RefSeq" id="WP_018747253.1">
    <property type="nucleotide sequence ID" value="NZ_BSOZ01000110.1"/>
</dbReference>
<evidence type="ECO:0000313" key="7">
    <source>
        <dbReference type="EMBL" id="GLS06233.1"/>
    </source>
</evidence>
<comment type="caution">
    <text evidence="6">Lacks conserved residue(s) required for the propagation of feature annotation.</text>
</comment>
<keyword evidence="2 6" id="KW-0032">Aminotransferase</keyword>
<keyword evidence="3 6" id="KW-0028">Amino-acid biosynthesis</keyword>
<dbReference type="EC" id="2.6.1.11" evidence="6"/>
<dbReference type="Pfam" id="PF00202">
    <property type="entry name" value="Aminotran_3"/>
    <property type="match status" value="1"/>
</dbReference>
<dbReference type="InterPro" id="IPR015424">
    <property type="entry name" value="PyrdxlP-dep_Trfase"/>
</dbReference>
<sequence length="399" mass="42552">MSPMQRKQCLMNTVVRPDPVFVRGQGAYLYDQAGLAYLDWVQGWAVNALGHSPEVVTAALARQATTLLNASPGFYHPPLLALAEKLVSLSGMDQAFFINSGAEANEGAIKLARKWGRLHKGGAYEIITFDNGYHGRTLATMSATGKPGWDTYYPPQVPGFPKARFNDLDSVAALIGPGTVAVMLEPVQGEGGVIPASDEFLHGLRALCDRHDLMLIFDEVQTGCGRSGTLFAWQHYGVMPDVMTLGKGLGGGVPLSALLARRRHCCFEPGDQGGTFSGAPLACAVGSAVLDVLAQPAFLAQVRQRSRQLREGLEALSTRHGLGEVRGLGLLLALAMPDGGAVELVELAREHGLLLNAPRPHCVRVMPALNSTEAEIEEGLRLLDGALAMLVHPRNAVPA</sequence>
<comment type="caution">
    <text evidence="7">The sequence shown here is derived from an EMBL/GenBank/DDBJ whole genome shotgun (WGS) entry which is preliminary data.</text>
</comment>
<dbReference type="InterPro" id="IPR049704">
    <property type="entry name" value="Aminotrans_3_PPA_site"/>
</dbReference>